<feature type="domain" description="Amidohydrolase-related" evidence="1">
    <location>
        <begin position="52"/>
        <end position="387"/>
    </location>
</feature>
<dbReference type="GO" id="GO:0016810">
    <property type="term" value="F:hydrolase activity, acting on carbon-nitrogen (but not peptide) bonds"/>
    <property type="evidence" value="ECO:0007669"/>
    <property type="project" value="InterPro"/>
</dbReference>
<evidence type="ECO:0000313" key="3">
    <source>
        <dbReference type="Proteomes" id="UP000655044"/>
    </source>
</evidence>
<dbReference type="InterPro" id="IPR051781">
    <property type="entry name" value="Metallo-dep_Hydrolase"/>
</dbReference>
<accession>A0A8J3S540</accession>
<gene>
    <name evidence="2" type="ORF">Pro02_69490</name>
</gene>
<sequence length="389" mass="40380">MQAIRAARLFDGDETVLAGEPTVIVEDGRVVSVRHDGSVPSGAALVDLGDATLLPGLIDAHVHLAFDAGADPVGALAARDDAQALEGMRAAARTALAAGITTVRDLGDRGYLGLLLRAESARDPAAGPHLLTAGPPITTTRGHCWYLGGEADGVESVRAAVRARAERGVDVIKIMASGGELTPGTRSHLSQYGIDELRAAVDEAHRRGLPITAHAHAGQAIADAVEAGVDSVEHCSFFTEDGVEARPEVIEKMARTGVVVSATFGAVPGAAIPPRITARLAALTDLFARFRKAGATVVFGTDAGIGPPKPHDVLPHTVGMTVRTLGLTPVEALRAVTSLPARLCRLDRRKGRLAPGMDADILAVAGDPLTDPAALLDVRAVFRLGHRVR</sequence>
<protein>
    <recommendedName>
        <fullName evidence="1">Amidohydrolase-related domain-containing protein</fullName>
    </recommendedName>
</protein>
<dbReference type="PANTHER" id="PTHR43135">
    <property type="entry name" value="ALPHA-D-RIBOSE 1-METHYLPHOSPHONATE 5-TRIPHOSPHATE DIPHOSPHATASE"/>
    <property type="match status" value="1"/>
</dbReference>
<dbReference type="Proteomes" id="UP000655044">
    <property type="component" value="Unassembled WGS sequence"/>
</dbReference>
<dbReference type="Pfam" id="PF01979">
    <property type="entry name" value="Amidohydro_1"/>
    <property type="match status" value="1"/>
</dbReference>
<keyword evidence="3" id="KW-1185">Reference proteome</keyword>
<evidence type="ECO:0000313" key="2">
    <source>
        <dbReference type="EMBL" id="GIH88541.1"/>
    </source>
</evidence>
<comment type="caution">
    <text evidence="2">The sequence shown here is derived from an EMBL/GenBank/DDBJ whole genome shotgun (WGS) entry which is preliminary data.</text>
</comment>
<name>A0A8J3S540_PLARO</name>
<dbReference type="Gene3D" id="3.20.20.140">
    <property type="entry name" value="Metal-dependent hydrolases"/>
    <property type="match status" value="1"/>
</dbReference>
<dbReference type="PANTHER" id="PTHR43135:SF3">
    <property type="entry name" value="ALPHA-D-RIBOSE 1-METHYLPHOSPHONATE 5-TRIPHOSPHATE DIPHOSPHATASE"/>
    <property type="match status" value="1"/>
</dbReference>
<dbReference type="SUPFAM" id="SSF51338">
    <property type="entry name" value="Composite domain of metallo-dependent hydrolases"/>
    <property type="match status" value="1"/>
</dbReference>
<dbReference type="SUPFAM" id="SSF51556">
    <property type="entry name" value="Metallo-dependent hydrolases"/>
    <property type="match status" value="1"/>
</dbReference>
<dbReference type="AlphaFoldDB" id="A0A8J3S540"/>
<dbReference type="Gene3D" id="2.30.40.10">
    <property type="entry name" value="Urease, subunit C, domain 1"/>
    <property type="match status" value="1"/>
</dbReference>
<dbReference type="EMBL" id="BOOI01000082">
    <property type="protein sequence ID" value="GIH88541.1"/>
    <property type="molecule type" value="Genomic_DNA"/>
</dbReference>
<reference evidence="2" key="1">
    <citation type="submission" date="2021-01" db="EMBL/GenBank/DDBJ databases">
        <title>Whole genome shotgun sequence of Planobispora rosea NBRC 15558.</title>
        <authorList>
            <person name="Komaki H."/>
            <person name="Tamura T."/>
        </authorList>
    </citation>
    <scope>NUCLEOTIDE SEQUENCE</scope>
    <source>
        <strain evidence="2">NBRC 15558</strain>
    </source>
</reference>
<proteinExistence type="predicted"/>
<organism evidence="2 3">
    <name type="scientific">Planobispora rosea</name>
    <dbReference type="NCBI Taxonomy" id="35762"/>
    <lineage>
        <taxon>Bacteria</taxon>
        <taxon>Bacillati</taxon>
        <taxon>Actinomycetota</taxon>
        <taxon>Actinomycetes</taxon>
        <taxon>Streptosporangiales</taxon>
        <taxon>Streptosporangiaceae</taxon>
        <taxon>Planobispora</taxon>
    </lineage>
</organism>
<evidence type="ECO:0000259" key="1">
    <source>
        <dbReference type="Pfam" id="PF01979"/>
    </source>
</evidence>
<dbReference type="InterPro" id="IPR011059">
    <property type="entry name" value="Metal-dep_hydrolase_composite"/>
</dbReference>
<dbReference type="RefSeq" id="WP_189243878.1">
    <property type="nucleotide sequence ID" value="NZ_BMQP01000054.1"/>
</dbReference>
<dbReference type="InterPro" id="IPR006680">
    <property type="entry name" value="Amidohydro-rel"/>
</dbReference>
<dbReference type="InterPro" id="IPR032466">
    <property type="entry name" value="Metal_Hydrolase"/>
</dbReference>